<accession>A0A976XI85</accession>
<evidence type="ECO:0000313" key="2">
    <source>
        <dbReference type="Proteomes" id="UP000244803"/>
    </source>
</evidence>
<geneLocation type="apicoplast" evidence="1"/>
<dbReference type="AlphaFoldDB" id="A0A976XI85"/>
<gene>
    <name evidence="1" type="ORF">MACJ_004162</name>
</gene>
<organism evidence="1 2">
    <name type="scientific">Theileria orientalis</name>
    <dbReference type="NCBI Taxonomy" id="68886"/>
    <lineage>
        <taxon>Eukaryota</taxon>
        <taxon>Sar</taxon>
        <taxon>Alveolata</taxon>
        <taxon>Apicomplexa</taxon>
        <taxon>Aconoidasida</taxon>
        <taxon>Piroplasmida</taxon>
        <taxon>Theileriidae</taxon>
        <taxon>Theileria</taxon>
    </lineage>
</organism>
<evidence type="ECO:0000313" key="1">
    <source>
        <dbReference type="EMBL" id="UVC53085.1"/>
    </source>
</evidence>
<proteinExistence type="predicted"/>
<dbReference type="Proteomes" id="UP000244803">
    <property type="component" value="Apicoplast Pltd"/>
</dbReference>
<reference evidence="1" key="1">
    <citation type="submission" date="2022-07" db="EMBL/GenBank/DDBJ databases">
        <title>Chromosomal assemblies of T. orientalis with long-read sequencing.</title>
        <authorList>
            <person name="Yam J."/>
            <person name="Bogema D.R."/>
            <person name="Micallef M.L."/>
            <person name="Djordjevic S."/>
            <person name="Jenkins C."/>
        </authorList>
    </citation>
    <scope>NUCLEOTIDE SEQUENCE</scope>
    <source>
        <strain evidence="1">Fish Creek</strain>
    </source>
</reference>
<name>A0A976XI85_THEOR</name>
<keyword evidence="1" id="KW-0933">Apicoplast</keyword>
<protein>
    <submittedName>
        <fullName evidence="1">Uncharacterized protein</fullName>
    </submittedName>
</protein>
<sequence>MNKKLIFSRLKINNKKQKKPNYIVLCVKNLYKNKK</sequence>
<keyword evidence="1" id="KW-0934">Plastid</keyword>
<dbReference type="EMBL" id="CP102586">
    <property type="protein sequence ID" value="UVC53085.1"/>
    <property type="molecule type" value="Genomic_DNA"/>
</dbReference>